<name>A0ABQ9VJA4_SAGOE</name>
<keyword evidence="2" id="KW-1185">Reference proteome</keyword>
<proteinExistence type="predicted"/>
<dbReference type="Proteomes" id="UP001266305">
    <property type="component" value="Unassembled WGS sequence"/>
</dbReference>
<organism evidence="1 2">
    <name type="scientific">Saguinus oedipus</name>
    <name type="common">Cotton-top tamarin</name>
    <name type="synonym">Oedipomidas oedipus</name>
    <dbReference type="NCBI Taxonomy" id="9490"/>
    <lineage>
        <taxon>Eukaryota</taxon>
        <taxon>Metazoa</taxon>
        <taxon>Chordata</taxon>
        <taxon>Craniata</taxon>
        <taxon>Vertebrata</taxon>
        <taxon>Euteleostomi</taxon>
        <taxon>Mammalia</taxon>
        <taxon>Eutheria</taxon>
        <taxon>Euarchontoglires</taxon>
        <taxon>Primates</taxon>
        <taxon>Haplorrhini</taxon>
        <taxon>Platyrrhini</taxon>
        <taxon>Cebidae</taxon>
        <taxon>Callitrichinae</taxon>
        <taxon>Saguinus</taxon>
    </lineage>
</organism>
<sequence length="94" mass="10750">MASTEQLLLLDVHSFSWTKHWKINWMLDMSREKGEELMRISLQRLCLPGSRPASVGCRKDPEHGPGDFRLRLISGCLQLSGLKADIRLLTAEWS</sequence>
<evidence type="ECO:0000313" key="1">
    <source>
        <dbReference type="EMBL" id="KAK2109454.1"/>
    </source>
</evidence>
<comment type="caution">
    <text evidence="1">The sequence shown here is derived from an EMBL/GenBank/DDBJ whole genome shotgun (WGS) entry which is preliminary data.</text>
</comment>
<accession>A0ABQ9VJA4</accession>
<gene>
    <name evidence="1" type="ORF">P7K49_009200</name>
</gene>
<dbReference type="EMBL" id="JASSZA010000005">
    <property type="protein sequence ID" value="KAK2109454.1"/>
    <property type="molecule type" value="Genomic_DNA"/>
</dbReference>
<reference evidence="1 2" key="1">
    <citation type="submission" date="2023-05" db="EMBL/GenBank/DDBJ databases">
        <title>B98-5 Cell Line De Novo Hybrid Assembly: An Optical Mapping Approach.</title>
        <authorList>
            <person name="Kananen K."/>
            <person name="Auerbach J.A."/>
            <person name="Kautto E."/>
            <person name="Blachly J.S."/>
        </authorList>
    </citation>
    <scope>NUCLEOTIDE SEQUENCE [LARGE SCALE GENOMIC DNA]</scope>
    <source>
        <strain evidence="1">B95-8</strain>
        <tissue evidence="1">Cell line</tissue>
    </source>
</reference>
<protein>
    <submittedName>
        <fullName evidence="1">Uncharacterized protein</fullName>
    </submittedName>
</protein>
<evidence type="ECO:0000313" key="2">
    <source>
        <dbReference type="Proteomes" id="UP001266305"/>
    </source>
</evidence>